<reference evidence="3" key="1">
    <citation type="submission" date="2016-10" db="EMBL/GenBank/DDBJ databases">
        <authorList>
            <person name="Varghese N."/>
            <person name="Submissions S."/>
        </authorList>
    </citation>
    <scope>NUCLEOTIDE SEQUENCE [LARGE SCALE GENOMIC DNA]</scope>
    <source>
        <strain evidence="3">BL9</strain>
    </source>
</reference>
<keyword evidence="3" id="KW-1185">Reference proteome</keyword>
<dbReference type="Proteomes" id="UP000198538">
    <property type="component" value="Unassembled WGS sequence"/>
</dbReference>
<organism evidence="2 3">
    <name type="scientific">Paenibacillus polysaccharolyticus</name>
    <dbReference type="NCBI Taxonomy" id="582692"/>
    <lineage>
        <taxon>Bacteria</taxon>
        <taxon>Bacillati</taxon>
        <taxon>Bacillota</taxon>
        <taxon>Bacilli</taxon>
        <taxon>Bacillales</taxon>
        <taxon>Paenibacillaceae</taxon>
        <taxon>Paenibacillus</taxon>
    </lineage>
</organism>
<evidence type="ECO:0000313" key="3">
    <source>
        <dbReference type="Proteomes" id="UP000198538"/>
    </source>
</evidence>
<dbReference type="AlphaFoldDB" id="A0A1G5L277"/>
<sequence length="64" mass="7254">MTNFFSPLSPKSKAANKSKLISKNRAKNKSKNNAENTNHATHIQKTVVNVVIPDHENKHPHHHH</sequence>
<feature type="compositionally biased region" description="Basic residues" evidence="1">
    <location>
        <begin position="14"/>
        <end position="30"/>
    </location>
</feature>
<proteinExistence type="predicted"/>
<dbReference type="RefSeq" id="WP_090924107.1">
    <property type="nucleotide sequence ID" value="NZ_FMVM01000019.1"/>
</dbReference>
<protein>
    <submittedName>
        <fullName evidence="2">Uncharacterized protein</fullName>
    </submittedName>
</protein>
<evidence type="ECO:0000313" key="2">
    <source>
        <dbReference type="EMBL" id="SCZ06967.1"/>
    </source>
</evidence>
<evidence type="ECO:0000256" key="1">
    <source>
        <dbReference type="SAM" id="MobiDB-lite"/>
    </source>
</evidence>
<accession>A0A1G5L277</accession>
<name>A0A1G5L277_9BACL</name>
<dbReference type="EMBL" id="FMVM01000019">
    <property type="protein sequence ID" value="SCZ06967.1"/>
    <property type="molecule type" value="Genomic_DNA"/>
</dbReference>
<feature type="region of interest" description="Disordered" evidence="1">
    <location>
        <begin position="1"/>
        <end position="44"/>
    </location>
</feature>
<dbReference type="STRING" id="582692.SAMN05720606_11929"/>
<gene>
    <name evidence="2" type="ORF">SAMN05720606_11929</name>
</gene>